<dbReference type="InterPro" id="IPR036890">
    <property type="entry name" value="HATPase_C_sf"/>
</dbReference>
<dbReference type="RefSeq" id="WP_264486666.1">
    <property type="nucleotide sequence ID" value="NZ_JAPDDT010000002.1"/>
</dbReference>
<gene>
    <name evidence="14" type="ORF">OKA05_08330</name>
</gene>
<dbReference type="PANTHER" id="PTHR44936">
    <property type="entry name" value="SENSOR PROTEIN CREC"/>
    <property type="match status" value="1"/>
</dbReference>
<dbReference type="PANTHER" id="PTHR44936:SF10">
    <property type="entry name" value="SENSOR PROTEIN RSTB"/>
    <property type="match status" value="1"/>
</dbReference>
<feature type="transmembrane region" description="Helical" evidence="11">
    <location>
        <begin position="259"/>
        <end position="281"/>
    </location>
</feature>
<keyword evidence="15" id="KW-1185">Reference proteome</keyword>
<comment type="caution">
    <text evidence="14">The sequence shown here is derived from an EMBL/GenBank/DDBJ whole genome shotgun (WGS) entry which is preliminary data.</text>
</comment>
<dbReference type="InterPro" id="IPR005467">
    <property type="entry name" value="His_kinase_dom"/>
</dbReference>
<keyword evidence="4" id="KW-1003">Cell membrane</keyword>
<dbReference type="Gene3D" id="3.30.565.10">
    <property type="entry name" value="Histidine kinase-like ATPase, C-terminal domain"/>
    <property type="match status" value="1"/>
</dbReference>
<dbReference type="SMART" id="SM00387">
    <property type="entry name" value="HATPase_c"/>
    <property type="match status" value="1"/>
</dbReference>
<reference evidence="14 15" key="1">
    <citation type="submission" date="2022-10" db="EMBL/GenBank/DDBJ databases">
        <title>Luteolibacter arcticus strain CCTCC AB 2014275, whole genome shotgun sequencing project.</title>
        <authorList>
            <person name="Zhao G."/>
            <person name="Shen L."/>
        </authorList>
    </citation>
    <scope>NUCLEOTIDE SEQUENCE [LARGE SCALE GENOMIC DNA]</scope>
    <source>
        <strain evidence="14 15">CCTCC AB 2014275</strain>
    </source>
</reference>
<keyword evidence="11" id="KW-0472">Membrane</keyword>
<dbReference type="CDD" id="cd00082">
    <property type="entry name" value="HisKA"/>
    <property type="match status" value="1"/>
</dbReference>
<dbReference type="GO" id="GO:0005524">
    <property type="term" value="F:ATP binding"/>
    <property type="evidence" value="ECO:0007669"/>
    <property type="project" value="UniProtKB-KW"/>
</dbReference>
<dbReference type="Gene3D" id="1.10.8.500">
    <property type="entry name" value="HAMP domain in histidine kinase"/>
    <property type="match status" value="1"/>
</dbReference>
<keyword evidence="11" id="KW-1133">Transmembrane helix</keyword>
<evidence type="ECO:0000259" key="12">
    <source>
        <dbReference type="PROSITE" id="PS50109"/>
    </source>
</evidence>
<dbReference type="EMBL" id="JAPDDT010000002">
    <property type="protein sequence ID" value="MCW1922559.1"/>
    <property type="molecule type" value="Genomic_DNA"/>
</dbReference>
<evidence type="ECO:0000256" key="3">
    <source>
        <dbReference type="ARBA" id="ARBA00012438"/>
    </source>
</evidence>
<sequence length="554" mass="60363">MKRRVRFPLMAKMLLWLCVHLGVLAAAFFIFVAWQLRLGLDSFLSGTAGERLRDVGEQVATELRDAPRREWPEILQRRQAALGVEVFLQLGPGDWVRGAPQKIPPNIDQRIKGFRRPEPRPARGPGGLHEERGGPGDQMGRPPRGREGRPPPPRFDGPPEEEEDLFIGDPRPPEVRDGIRPGPRERPLREADPIRLATDGLAPRARPDFLARGMGGDGYWAGIDLPLSEPPAQQPLHGLLVLRAAEISGNGLFFNLKPWVIGGLVVLGLSLLLWAPFFFGITRYLSRLSRTTEAIADGKFDTRIGLSRSDELGSLGDSIETMASRLDRLVRGQKRFLGDVAHELCSPLVRIRTGLGVLEYGLTPEQQVRLESIEEDVGELSQLVSEVLAFTRASTAPGSVRLEAVELVPVIQLALSRECPGQKAELEIPEKLAVLADKSLFARAVANVLRNAACHGGDECELKISATPNGDEVELRLADNGPGVDPADLPRLFEPFYRPDAARTREAGGVGLGLAIVRSGIEACGGTVRAESALPHGLCVVFRLPAASAEAHKN</sequence>
<evidence type="ECO:0000259" key="13">
    <source>
        <dbReference type="PROSITE" id="PS50885"/>
    </source>
</evidence>
<keyword evidence="5" id="KW-0597">Phosphoprotein</keyword>
<feature type="domain" description="HAMP" evidence="13">
    <location>
        <begin position="279"/>
        <end position="331"/>
    </location>
</feature>
<dbReference type="EC" id="2.7.13.3" evidence="3"/>
<dbReference type="SMART" id="SM00388">
    <property type="entry name" value="HisKA"/>
    <property type="match status" value="1"/>
</dbReference>
<comment type="subcellular location">
    <subcellularLocation>
        <location evidence="2">Cell membrane</location>
        <topology evidence="2">Multi-pass membrane protein</topology>
    </subcellularLocation>
</comment>
<dbReference type="InterPro" id="IPR036097">
    <property type="entry name" value="HisK_dim/P_sf"/>
</dbReference>
<feature type="domain" description="Histidine kinase" evidence="12">
    <location>
        <begin position="339"/>
        <end position="548"/>
    </location>
</feature>
<dbReference type="InterPro" id="IPR050980">
    <property type="entry name" value="2C_sensor_his_kinase"/>
</dbReference>
<keyword evidence="7" id="KW-0547">Nucleotide-binding</keyword>
<evidence type="ECO:0000256" key="10">
    <source>
        <dbReference type="SAM" id="MobiDB-lite"/>
    </source>
</evidence>
<dbReference type="SMART" id="SM00304">
    <property type="entry name" value="HAMP"/>
    <property type="match status" value="1"/>
</dbReference>
<dbReference type="PROSITE" id="PS50109">
    <property type="entry name" value="HIS_KIN"/>
    <property type="match status" value="1"/>
</dbReference>
<evidence type="ECO:0000256" key="2">
    <source>
        <dbReference type="ARBA" id="ARBA00004651"/>
    </source>
</evidence>
<dbReference type="SUPFAM" id="SSF158472">
    <property type="entry name" value="HAMP domain-like"/>
    <property type="match status" value="1"/>
</dbReference>
<comment type="catalytic activity">
    <reaction evidence="1">
        <text>ATP + protein L-histidine = ADP + protein N-phospho-L-histidine.</text>
        <dbReference type="EC" id="2.7.13.3"/>
    </reaction>
</comment>
<dbReference type="SUPFAM" id="SSF55874">
    <property type="entry name" value="ATPase domain of HSP90 chaperone/DNA topoisomerase II/histidine kinase"/>
    <property type="match status" value="1"/>
</dbReference>
<dbReference type="InterPro" id="IPR003594">
    <property type="entry name" value="HATPase_dom"/>
</dbReference>
<organism evidence="14 15">
    <name type="scientific">Luteolibacter arcticus</name>
    <dbReference type="NCBI Taxonomy" id="1581411"/>
    <lineage>
        <taxon>Bacteria</taxon>
        <taxon>Pseudomonadati</taxon>
        <taxon>Verrucomicrobiota</taxon>
        <taxon>Verrucomicrobiia</taxon>
        <taxon>Verrucomicrobiales</taxon>
        <taxon>Verrucomicrobiaceae</taxon>
        <taxon>Luteolibacter</taxon>
    </lineage>
</organism>
<protein>
    <recommendedName>
        <fullName evidence="3">histidine kinase</fullName>
        <ecNumber evidence="3">2.7.13.3</ecNumber>
    </recommendedName>
</protein>
<dbReference type="InterPro" id="IPR004358">
    <property type="entry name" value="Sig_transdc_His_kin-like_C"/>
</dbReference>
<evidence type="ECO:0000256" key="4">
    <source>
        <dbReference type="ARBA" id="ARBA00022475"/>
    </source>
</evidence>
<dbReference type="PRINTS" id="PR00344">
    <property type="entry name" value="BCTRLSENSOR"/>
</dbReference>
<accession>A0ABT3GG13</accession>
<feature type="compositionally biased region" description="Basic and acidic residues" evidence="10">
    <location>
        <begin position="171"/>
        <end position="187"/>
    </location>
</feature>
<dbReference type="PROSITE" id="PS50885">
    <property type="entry name" value="HAMP"/>
    <property type="match status" value="1"/>
</dbReference>
<proteinExistence type="predicted"/>
<evidence type="ECO:0000256" key="8">
    <source>
        <dbReference type="ARBA" id="ARBA00022777"/>
    </source>
</evidence>
<evidence type="ECO:0000256" key="11">
    <source>
        <dbReference type="SAM" id="Phobius"/>
    </source>
</evidence>
<dbReference type="Pfam" id="PF00512">
    <property type="entry name" value="HisKA"/>
    <property type="match status" value="1"/>
</dbReference>
<evidence type="ECO:0000256" key="7">
    <source>
        <dbReference type="ARBA" id="ARBA00022741"/>
    </source>
</evidence>
<dbReference type="InterPro" id="IPR003660">
    <property type="entry name" value="HAMP_dom"/>
</dbReference>
<dbReference type="Pfam" id="PF00672">
    <property type="entry name" value="HAMP"/>
    <property type="match status" value="1"/>
</dbReference>
<keyword evidence="9 14" id="KW-0067">ATP-binding</keyword>
<dbReference type="Proteomes" id="UP001320876">
    <property type="component" value="Unassembled WGS sequence"/>
</dbReference>
<dbReference type="SUPFAM" id="SSF47384">
    <property type="entry name" value="Homodimeric domain of signal transducing histidine kinase"/>
    <property type="match status" value="1"/>
</dbReference>
<evidence type="ECO:0000256" key="1">
    <source>
        <dbReference type="ARBA" id="ARBA00000085"/>
    </source>
</evidence>
<dbReference type="Gene3D" id="1.10.287.130">
    <property type="match status" value="1"/>
</dbReference>
<evidence type="ECO:0000256" key="5">
    <source>
        <dbReference type="ARBA" id="ARBA00022553"/>
    </source>
</evidence>
<keyword evidence="8" id="KW-0418">Kinase</keyword>
<evidence type="ECO:0000256" key="6">
    <source>
        <dbReference type="ARBA" id="ARBA00022679"/>
    </source>
</evidence>
<dbReference type="CDD" id="cd06225">
    <property type="entry name" value="HAMP"/>
    <property type="match status" value="1"/>
</dbReference>
<evidence type="ECO:0000256" key="9">
    <source>
        <dbReference type="ARBA" id="ARBA00022840"/>
    </source>
</evidence>
<evidence type="ECO:0000313" key="14">
    <source>
        <dbReference type="EMBL" id="MCW1922559.1"/>
    </source>
</evidence>
<name>A0ABT3GG13_9BACT</name>
<evidence type="ECO:0000313" key="15">
    <source>
        <dbReference type="Proteomes" id="UP001320876"/>
    </source>
</evidence>
<dbReference type="Pfam" id="PF02518">
    <property type="entry name" value="HATPase_c"/>
    <property type="match status" value="1"/>
</dbReference>
<keyword evidence="6" id="KW-0808">Transferase</keyword>
<keyword evidence="11" id="KW-0812">Transmembrane</keyword>
<dbReference type="InterPro" id="IPR003661">
    <property type="entry name" value="HisK_dim/P_dom"/>
</dbReference>
<feature type="compositionally biased region" description="Basic and acidic residues" evidence="10">
    <location>
        <begin position="109"/>
        <end position="121"/>
    </location>
</feature>
<feature type="region of interest" description="Disordered" evidence="10">
    <location>
        <begin position="98"/>
        <end position="187"/>
    </location>
</feature>